<dbReference type="EMBL" id="AANZ01000055">
    <property type="protein sequence ID" value="EAQ76881.1"/>
    <property type="molecule type" value="Genomic_DNA"/>
</dbReference>
<evidence type="ECO:0000313" key="3">
    <source>
        <dbReference type="EMBL" id="EAQ76881.1"/>
    </source>
</evidence>
<dbReference type="AlphaFoldDB" id="A4A2X3"/>
<dbReference type="Proteomes" id="UP000004358">
    <property type="component" value="Unassembled WGS sequence"/>
</dbReference>
<organism evidence="3 4">
    <name type="scientific">Blastopirellula marina DSM 3645</name>
    <dbReference type="NCBI Taxonomy" id="314230"/>
    <lineage>
        <taxon>Bacteria</taxon>
        <taxon>Pseudomonadati</taxon>
        <taxon>Planctomycetota</taxon>
        <taxon>Planctomycetia</taxon>
        <taxon>Pirellulales</taxon>
        <taxon>Pirellulaceae</taxon>
        <taxon>Blastopirellula</taxon>
    </lineage>
</organism>
<gene>
    <name evidence="3" type="ORF">DSM3645_25799</name>
</gene>
<keyword evidence="2" id="KW-0732">Signal</keyword>
<feature type="signal peptide" evidence="2">
    <location>
        <begin position="1"/>
        <end position="22"/>
    </location>
</feature>
<evidence type="ECO:0000256" key="1">
    <source>
        <dbReference type="SAM" id="MobiDB-lite"/>
    </source>
</evidence>
<dbReference type="eggNOG" id="ENOG5033AKT">
    <property type="taxonomic scope" value="Bacteria"/>
</dbReference>
<name>A4A2X3_9BACT</name>
<feature type="region of interest" description="Disordered" evidence="1">
    <location>
        <begin position="102"/>
        <end position="153"/>
    </location>
</feature>
<dbReference type="STRING" id="314230.DSM3645_25799"/>
<dbReference type="HOGENOM" id="CLU_113730_5_2_0"/>
<accession>A4A2X3</accession>
<comment type="caution">
    <text evidence="3">The sequence shown here is derived from an EMBL/GenBank/DDBJ whole genome shotgun (WGS) entry which is preliminary data.</text>
</comment>
<reference evidence="3 4" key="1">
    <citation type="submission" date="2006-02" db="EMBL/GenBank/DDBJ databases">
        <authorList>
            <person name="Amann R."/>
            <person name="Ferriera S."/>
            <person name="Johnson J."/>
            <person name="Kravitz S."/>
            <person name="Halpern A."/>
            <person name="Remington K."/>
            <person name="Beeson K."/>
            <person name="Tran B."/>
            <person name="Rogers Y.-H."/>
            <person name="Friedman R."/>
            <person name="Venter J.C."/>
        </authorList>
    </citation>
    <scope>NUCLEOTIDE SEQUENCE [LARGE SCALE GENOMIC DNA]</scope>
    <source>
        <strain evidence="3 4">DSM 3645</strain>
    </source>
</reference>
<protein>
    <recommendedName>
        <fullName evidence="5">Carboxypeptidase regulatory-like domain-containing protein</fullName>
    </recommendedName>
</protein>
<feature type="compositionally biased region" description="Polar residues" evidence="1">
    <location>
        <begin position="125"/>
        <end position="135"/>
    </location>
</feature>
<evidence type="ECO:0000256" key="2">
    <source>
        <dbReference type="SAM" id="SignalP"/>
    </source>
</evidence>
<evidence type="ECO:0000313" key="4">
    <source>
        <dbReference type="Proteomes" id="UP000004358"/>
    </source>
</evidence>
<feature type="chain" id="PRO_5002664321" description="Carboxypeptidase regulatory-like domain-containing protein" evidence="2">
    <location>
        <begin position="23"/>
        <end position="153"/>
    </location>
</feature>
<dbReference type="OrthoDB" id="287810at2"/>
<sequence length="153" mass="16352">MSAIEFRQLMIAVALLISGVCAGCGPSHEGPELKPATGMVMLDDKPLVNADVYFLPINDTPGIGGKGRTREEGEFEIVYYRGGQGLPPGDYRVAVSYRLMPDGAPVPEDDATPSIESPARESLPSRYSSQEQSALRATVASGQPVELKLTTKK</sequence>
<proteinExistence type="predicted"/>
<dbReference type="RefSeq" id="WP_002653054.1">
    <property type="nucleotide sequence ID" value="NZ_CH672376.1"/>
</dbReference>
<evidence type="ECO:0008006" key="5">
    <source>
        <dbReference type="Google" id="ProtNLM"/>
    </source>
</evidence>